<dbReference type="EMBL" id="MU864948">
    <property type="protein sequence ID" value="KAK4464412.1"/>
    <property type="molecule type" value="Genomic_DNA"/>
</dbReference>
<sequence>MRGSFRRTAREFFGVFSAASSPSNDFVPPSSSEPFQYTPLASPTNFRILHLRNPAPGSWSEDSSGTPLFGSLIEASIDAPPEYYALSYTWGDPAPCETIVVDGRRLGITSNCAAALRRMLRGKGQRHIWVDSICINQADTPEALRERGGQVAMMDEIYRKAIQVNVHLGPGDRDSDVACSALKKLAVCYLGASVPGPQQALFRRKYESLADDVLAITPEYPYGKLYGVFRRPWFARSWVVQEVVFGRNVVVYCGKHLVHFKLMVMAADFTRLPYSKAGANPTARRWRSYLEYHDAMNEFVRRRDEGEPLSNFGLTLCGVLMPPAILLEATRPEDKVHALYGVCKRLGFELPAPDYSKPLAVVYTETARAILRYDSSLEMLTCVCESSGWEKGLPSWVPNFSGSSRSWSPSNPPHLAVFGKGSPAVSCHTQSQFELTLDGQALRVRGRRLDALCAAGMPWMVDATENVLGGSGRATEQVLSSFIDCISTWFDVVQAQPNRLVDSWVVMQQLAGLLTYDAAQSGQLSPGRLESFSRCLSVLMSEAKSNQGASQQAGPTNSESYRGPQDDLRLAHFLRSPEMQSFIGIMAPHHWKTVFRTLGGYLGVGMHTAQEGDIVVVLYGSTLASILRPWGDWFRYVGPAYVHGISNGEFWDSKSAADDEWFVLI</sequence>
<evidence type="ECO:0000259" key="1">
    <source>
        <dbReference type="Pfam" id="PF06985"/>
    </source>
</evidence>
<reference evidence="2" key="2">
    <citation type="submission" date="2023-06" db="EMBL/GenBank/DDBJ databases">
        <authorList>
            <consortium name="Lawrence Berkeley National Laboratory"/>
            <person name="Mondo S.J."/>
            <person name="Hensen N."/>
            <person name="Bonometti L."/>
            <person name="Westerberg I."/>
            <person name="Brannstrom I.O."/>
            <person name="Guillou S."/>
            <person name="Cros-Aarteil S."/>
            <person name="Calhoun S."/>
            <person name="Haridas S."/>
            <person name="Kuo A."/>
            <person name="Pangilinan J."/>
            <person name="Riley R."/>
            <person name="Labutti K."/>
            <person name="Andreopoulos B."/>
            <person name="Lipzen A."/>
            <person name="Chen C."/>
            <person name="Yanf M."/>
            <person name="Daum C."/>
            <person name="Ng V."/>
            <person name="Clum A."/>
            <person name="Steindorff A."/>
            <person name="Ohm R."/>
            <person name="Martin F."/>
            <person name="Silar P."/>
            <person name="Natvig D."/>
            <person name="Lalanne C."/>
            <person name="Gautier V."/>
            <person name="Ament-Velasquez S.L."/>
            <person name="Kruys A."/>
            <person name="Hutchinson M.I."/>
            <person name="Powell A.J."/>
            <person name="Barry K."/>
            <person name="Miller A.N."/>
            <person name="Grigoriev I.V."/>
            <person name="Debuchy R."/>
            <person name="Gladieux P."/>
            <person name="Thoren M.H."/>
            <person name="Johannesson H."/>
        </authorList>
    </citation>
    <scope>NUCLEOTIDE SEQUENCE</scope>
    <source>
        <strain evidence="2">PSN324</strain>
    </source>
</reference>
<dbReference type="Proteomes" id="UP001321749">
    <property type="component" value="Unassembled WGS sequence"/>
</dbReference>
<evidence type="ECO:0000313" key="2">
    <source>
        <dbReference type="EMBL" id="KAK4464412.1"/>
    </source>
</evidence>
<accession>A0AAV9HUK8</accession>
<keyword evidence="3" id="KW-1185">Reference proteome</keyword>
<dbReference type="InterPro" id="IPR010730">
    <property type="entry name" value="HET"/>
</dbReference>
<evidence type="ECO:0000313" key="3">
    <source>
        <dbReference type="Proteomes" id="UP001321749"/>
    </source>
</evidence>
<dbReference type="PANTHER" id="PTHR24148">
    <property type="entry name" value="ANKYRIN REPEAT DOMAIN-CONTAINING PROTEIN 39 HOMOLOG-RELATED"/>
    <property type="match status" value="1"/>
</dbReference>
<proteinExistence type="predicted"/>
<dbReference type="InterPro" id="IPR052895">
    <property type="entry name" value="HetReg/Transcr_Mod"/>
</dbReference>
<organism evidence="2 3">
    <name type="scientific">Cladorrhinum samala</name>
    <dbReference type="NCBI Taxonomy" id="585594"/>
    <lineage>
        <taxon>Eukaryota</taxon>
        <taxon>Fungi</taxon>
        <taxon>Dikarya</taxon>
        <taxon>Ascomycota</taxon>
        <taxon>Pezizomycotina</taxon>
        <taxon>Sordariomycetes</taxon>
        <taxon>Sordariomycetidae</taxon>
        <taxon>Sordariales</taxon>
        <taxon>Podosporaceae</taxon>
        <taxon>Cladorrhinum</taxon>
    </lineage>
</organism>
<dbReference type="PANTHER" id="PTHR24148:SF64">
    <property type="entry name" value="HETEROKARYON INCOMPATIBILITY DOMAIN-CONTAINING PROTEIN"/>
    <property type="match status" value="1"/>
</dbReference>
<gene>
    <name evidence="2" type="ORF">QBC42DRAFT_319857</name>
</gene>
<dbReference type="AlphaFoldDB" id="A0AAV9HUK8"/>
<dbReference type="Pfam" id="PF06985">
    <property type="entry name" value="HET"/>
    <property type="match status" value="1"/>
</dbReference>
<protein>
    <submittedName>
        <fullName evidence="2">Heterokaryon incompatibility protein-domain-containing protein</fullName>
    </submittedName>
</protein>
<reference evidence="2" key="1">
    <citation type="journal article" date="2023" name="Mol. Phylogenet. Evol.">
        <title>Genome-scale phylogeny and comparative genomics of the fungal order Sordariales.</title>
        <authorList>
            <person name="Hensen N."/>
            <person name="Bonometti L."/>
            <person name="Westerberg I."/>
            <person name="Brannstrom I.O."/>
            <person name="Guillou S."/>
            <person name="Cros-Aarteil S."/>
            <person name="Calhoun S."/>
            <person name="Haridas S."/>
            <person name="Kuo A."/>
            <person name="Mondo S."/>
            <person name="Pangilinan J."/>
            <person name="Riley R."/>
            <person name="LaButti K."/>
            <person name="Andreopoulos B."/>
            <person name="Lipzen A."/>
            <person name="Chen C."/>
            <person name="Yan M."/>
            <person name="Daum C."/>
            <person name="Ng V."/>
            <person name="Clum A."/>
            <person name="Steindorff A."/>
            <person name="Ohm R.A."/>
            <person name="Martin F."/>
            <person name="Silar P."/>
            <person name="Natvig D.O."/>
            <person name="Lalanne C."/>
            <person name="Gautier V."/>
            <person name="Ament-Velasquez S.L."/>
            <person name="Kruys A."/>
            <person name="Hutchinson M.I."/>
            <person name="Powell A.J."/>
            <person name="Barry K."/>
            <person name="Miller A.N."/>
            <person name="Grigoriev I.V."/>
            <person name="Debuchy R."/>
            <person name="Gladieux P."/>
            <person name="Hiltunen Thoren M."/>
            <person name="Johannesson H."/>
        </authorList>
    </citation>
    <scope>NUCLEOTIDE SEQUENCE</scope>
    <source>
        <strain evidence="2">PSN324</strain>
    </source>
</reference>
<comment type="caution">
    <text evidence="2">The sequence shown here is derived from an EMBL/GenBank/DDBJ whole genome shotgun (WGS) entry which is preliminary data.</text>
</comment>
<feature type="domain" description="Heterokaryon incompatibility" evidence="1">
    <location>
        <begin position="83"/>
        <end position="242"/>
    </location>
</feature>
<name>A0AAV9HUK8_9PEZI</name>
<dbReference type="Pfam" id="PF26639">
    <property type="entry name" value="Het-6_barrel"/>
    <property type="match status" value="1"/>
</dbReference>